<reference evidence="1" key="1">
    <citation type="submission" date="2014-11" db="EMBL/GenBank/DDBJ databases">
        <authorList>
            <person name="Amaro Gonzalez C."/>
        </authorList>
    </citation>
    <scope>NUCLEOTIDE SEQUENCE</scope>
</reference>
<protein>
    <submittedName>
        <fullName evidence="1">Uncharacterized protein</fullName>
    </submittedName>
</protein>
<dbReference type="AlphaFoldDB" id="A0A0E9QRP0"/>
<sequence>MPEQPAHSPAVCVCEPSSAAVHANANVRSRGCSRPPIRTQVQPNSSLEQAGASVRLFSFVVSLCFLRAHTV</sequence>
<evidence type="ECO:0000313" key="1">
    <source>
        <dbReference type="EMBL" id="JAH18758.1"/>
    </source>
</evidence>
<proteinExistence type="predicted"/>
<reference evidence="1" key="2">
    <citation type="journal article" date="2015" name="Fish Shellfish Immunol.">
        <title>Early steps in the European eel (Anguilla anguilla)-Vibrio vulnificus interaction in the gills: Role of the RtxA13 toxin.</title>
        <authorList>
            <person name="Callol A."/>
            <person name="Pajuelo D."/>
            <person name="Ebbesson L."/>
            <person name="Teles M."/>
            <person name="MacKenzie S."/>
            <person name="Amaro C."/>
        </authorList>
    </citation>
    <scope>NUCLEOTIDE SEQUENCE</scope>
</reference>
<accession>A0A0E9QRP0</accession>
<organism evidence="1">
    <name type="scientific">Anguilla anguilla</name>
    <name type="common">European freshwater eel</name>
    <name type="synonym">Muraena anguilla</name>
    <dbReference type="NCBI Taxonomy" id="7936"/>
    <lineage>
        <taxon>Eukaryota</taxon>
        <taxon>Metazoa</taxon>
        <taxon>Chordata</taxon>
        <taxon>Craniata</taxon>
        <taxon>Vertebrata</taxon>
        <taxon>Euteleostomi</taxon>
        <taxon>Actinopterygii</taxon>
        <taxon>Neopterygii</taxon>
        <taxon>Teleostei</taxon>
        <taxon>Anguilliformes</taxon>
        <taxon>Anguillidae</taxon>
        <taxon>Anguilla</taxon>
    </lineage>
</organism>
<name>A0A0E9QRP0_ANGAN</name>
<dbReference type="EMBL" id="GBXM01089819">
    <property type="protein sequence ID" value="JAH18758.1"/>
    <property type="molecule type" value="Transcribed_RNA"/>
</dbReference>